<sequence length="127" mass="15030">MVPPAVQFCLSPFVYFVPRWFLVFMCDHLLPCLCPGMNIKYSSYLQKEFFSALWSDPKPHYDSHEKCIMAEIMFLFRVVGFSFRDWIRILVISRWEEAQRTAAAPFHRTFNAAAYLDTLENYMLPTL</sequence>
<dbReference type="Proteomes" id="UP001352852">
    <property type="component" value="Unassembled WGS sequence"/>
</dbReference>
<comment type="caution">
    <text evidence="1">The sequence shown here is derived from an EMBL/GenBank/DDBJ whole genome shotgun (WGS) entry which is preliminary data.</text>
</comment>
<gene>
    <name evidence="1" type="ORF">CHARACLAT_007569</name>
</gene>
<dbReference type="EMBL" id="JAHUTJ010033210">
    <property type="protein sequence ID" value="MED6276898.1"/>
    <property type="molecule type" value="Genomic_DNA"/>
</dbReference>
<organism evidence="1 2">
    <name type="scientific">Characodon lateralis</name>
    <dbReference type="NCBI Taxonomy" id="208331"/>
    <lineage>
        <taxon>Eukaryota</taxon>
        <taxon>Metazoa</taxon>
        <taxon>Chordata</taxon>
        <taxon>Craniata</taxon>
        <taxon>Vertebrata</taxon>
        <taxon>Euteleostomi</taxon>
        <taxon>Actinopterygii</taxon>
        <taxon>Neopterygii</taxon>
        <taxon>Teleostei</taxon>
        <taxon>Neoteleostei</taxon>
        <taxon>Acanthomorphata</taxon>
        <taxon>Ovalentaria</taxon>
        <taxon>Atherinomorphae</taxon>
        <taxon>Cyprinodontiformes</taxon>
        <taxon>Goodeidae</taxon>
        <taxon>Characodon</taxon>
    </lineage>
</organism>
<reference evidence="1 2" key="1">
    <citation type="submission" date="2021-06" db="EMBL/GenBank/DDBJ databases">
        <authorList>
            <person name="Palmer J.M."/>
        </authorList>
    </citation>
    <scope>NUCLEOTIDE SEQUENCE [LARGE SCALE GENOMIC DNA]</scope>
    <source>
        <strain evidence="1 2">CL_MEX2019</strain>
        <tissue evidence="1">Muscle</tissue>
    </source>
</reference>
<accession>A0ABU7DSV3</accession>
<evidence type="ECO:0000313" key="2">
    <source>
        <dbReference type="Proteomes" id="UP001352852"/>
    </source>
</evidence>
<keyword evidence="2" id="KW-1185">Reference proteome</keyword>
<name>A0ABU7DSV3_9TELE</name>
<proteinExistence type="predicted"/>
<evidence type="ECO:0000313" key="1">
    <source>
        <dbReference type="EMBL" id="MED6276898.1"/>
    </source>
</evidence>
<protein>
    <submittedName>
        <fullName evidence="1">Uncharacterized protein</fullName>
    </submittedName>
</protein>